<protein>
    <submittedName>
        <fullName evidence="4">Tetratricopeptide repeat protein</fullName>
    </submittedName>
</protein>
<dbReference type="Gene3D" id="1.25.40.10">
    <property type="entry name" value="Tetratricopeptide repeat domain"/>
    <property type="match status" value="1"/>
</dbReference>
<evidence type="ECO:0000313" key="4">
    <source>
        <dbReference type="EMBL" id="RQH25945.1"/>
    </source>
</evidence>
<dbReference type="SMART" id="SM00028">
    <property type="entry name" value="TPR"/>
    <property type="match status" value="2"/>
</dbReference>
<evidence type="ECO:0000313" key="5">
    <source>
        <dbReference type="Proteomes" id="UP000269154"/>
    </source>
</evidence>
<evidence type="ECO:0000256" key="2">
    <source>
        <dbReference type="ARBA" id="ARBA00022803"/>
    </source>
</evidence>
<gene>
    <name evidence="4" type="ORF">D5R40_28870</name>
</gene>
<dbReference type="PANTHER" id="PTHR45831">
    <property type="entry name" value="LD24721P"/>
    <property type="match status" value="1"/>
</dbReference>
<name>A0A3N6P177_9CYAN</name>
<evidence type="ECO:0000256" key="1">
    <source>
        <dbReference type="ARBA" id="ARBA00022737"/>
    </source>
</evidence>
<feature type="repeat" description="TPR" evidence="3">
    <location>
        <begin position="108"/>
        <end position="141"/>
    </location>
</feature>
<dbReference type="Pfam" id="PF13424">
    <property type="entry name" value="TPR_12"/>
    <property type="match status" value="1"/>
</dbReference>
<organism evidence="4 5">
    <name type="scientific">Okeania hirsuta</name>
    <dbReference type="NCBI Taxonomy" id="1458930"/>
    <lineage>
        <taxon>Bacteria</taxon>
        <taxon>Bacillati</taxon>
        <taxon>Cyanobacteriota</taxon>
        <taxon>Cyanophyceae</taxon>
        <taxon>Oscillatoriophycideae</taxon>
        <taxon>Oscillatoriales</taxon>
        <taxon>Microcoleaceae</taxon>
        <taxon>Okeania</taxon>
    </lineage>
</organism>
<sequence length="149" mass="17028">MDKSSIRELLEDLKNPDELIRNKATGELWRIWFEQKGVAGLEAIRSSENLLQVGEVAKAEAVLNKLVEDLPDFAEAWNRRAVLYYTLGEYRKAIKDCEMVVKIIPFHFGALHGLGLCYAALGKYREAILAFKKALEVQPYAIENQRLNF</sequence>
<dbReference type="InterPro" id="IPR047150">
    <property type="entry name" value="SGT"/>
</dbReference>
<proteinExistence type="predicted"/>
<keyword evidence="1" id="KW-0677">Repeat</keyword>
<dbReference type="GO" id="GO:0006620">
    <property type="term" value="P:post-translational protein targeting to endoplasmic reticulum membrane"/>
    <property type="evidence" value="ECO:0007669"/>
    <property type="project" value="TreeGrafter"/>
</dbReference>
<reference evidence="4 5" key="1">
    <citation type="journal article" date="2018" name="ACS Chem. Biol.">
        <title>Ketoreductase domain dysfunction expands chemodiversity: malyngamide biosynthesis in the cyanobacterium Okeania hirsuta.</title>
        <authorList>
            <person name="Moss N.A."/>
            <person name="Leao T."/>
            <person name="Rankin M."/>
            <person name="McCullough T.M."/>
            <person name="Qu P."/>
            <person name="Korobeynikov A."/>
            <person name="Smith J.L."/>
            <person name="Gerwick L."/>
            <person name="Gerwick W.H."/>
        </authorList>
    </citation>
    <scope>NUCLEOTIDE SEQUENCE [LARGE SCALE GENOMIC DNA]</scope>
    <source>
        <strain evidence="4 5">PAB10Feb10-1</strain>
    </source>
</reference>
<feature type="repeat" description="TPR" evidence="3">
    <location>
        <begin position="74"/>
        <end position="107"/>
    </location>
</feature>
<dbReference type="AlphaFoldDB" id="A0A3N6P177"/>
<dbReference type="GO" id="GO:0060090">
    <property type="term" value="F:molecular adaptor activity"/>
    <property type="evidence" value="ECO:0007669"/>
    <property type="project" value="TreeGrafter"/>
</dbReference>
<dbReference type="OrthoDB" id="9815010at2"/>
<dbReference type="GO" id="GO:0016020">
    <property type="term" value="C:membrane"/>
    <property type="evidence" value="ECO:0007669"/>
    <property type="project" value="TreeGrafter"/>
</dbReference>
<dbReference type="RefSeq" id="WP_124155543.1">
    <property type="nucleotide sequence ID" value="NZ_CAWOLW010000213.1"/>
</dbReference>
<dbReference type="InterPro" id="IPR011990">
    <property type="entry name" value="TPR-like_helical_dom_sf"/>
</dbReference>
<dbReference type="Proteomes" id="UP000269154">
    <property type="component" value="Unassembled WGS sequence"/>
</dbReference>
<evidence type="ECO:0000256" key="3">
    <source>
        <dbReference type="PROSITE-ProRule" id="PRU00339"/>
    </source>
</evidence>
<comment type="caution">
    <text evidence="4">The sequence shown here is derived from an EMBL/GenBank/DDBJ whole genome shotgun (WGS) entry which is preliminary data.</text>
</comment>
<dbReference type="PANTHER" id="PTHR45831:SF2">
    <property type="entry name" value="LD24721P"/>
    <property type="match status" value="1"/>
</dbReference>
<dbReference type="SUPFAM" id="SSF48452">
    <property type="entry name" value="TPR-like"/>
    <property type="match status" value="1"/>
</dbReference>
<keyword evidence="5" id="KW-1185">Reference proteome</keyword>
<dbReference type="GO" id="GO:0072380">
    <property type="term" value="C:TRC complex"/>
    <property type="evidence" value="ECO:0007669"/>
    <property type="project" value="TreeGrafter"/>
</dbReference>
<accession>A0A3N6P177</accession>
<dbReference type="InterPro" id="IPR019734">
    <property type="entry name" value="TPR_rpt"/>
</dbReference>
<dbReference type="PROSITE" id="PS50293">
    <property type="entry name" value="TPR_REGION"/>
    <property type="match status" value="1"/>
</dbReference>
<dbReference type="PROSITE" id="PS50005">
    <property type="entry name" value="TPR"/>
    <property type="match status" value="2"/>
</dbReference>
<keyword evidence="2 3" id="KW-0802">TPR repeat</keyword>
<dbReference type="EMBL" id="RCBY01000290">
    <property type="protein sequence ID" value="RQH25945.1"/>
    <property type="molecule type" value="Genomic_DNA"/>
</dbReference>